<proteinExistence type="predicted"/>
<organism evidence="1 2">
    <name type="scientific">Heterobasidion irregulare (strain TC 32-1)</name>
    <dbReference type="NCBI Taxonomy" id="747525"/>
    <lineage>
        <taxon>Eukaryota</taxon>
        <taxon>Fungi</taxon>
        <taxon>Dikarya</taxon>
        <taxon>Basidiomycota</taxon>
        <taxon>Agaricomycotina</taxon>
        <taxon>Agaricomycetes</taxon>
        <taxon>Russulales</taxon>
        <taxon>Bondarzewiaceae</taxon>
        <taxon>Heterobasidion</taxon>
        <taxon>Heterobasidion annosum species complex</taxon>
    </lineage>
</organism>
<dbReference type="EMBL" id="KI925463">
    <property type="protein sequence ID" value="ETW77550.1"/>
    <property type="molecule type" value="Genomic_DNA"/>
</dbReference>
<dbReference type="InParanoid" id="W4JWT4"/>
<evidence type="ECO:0000313" key="1">
    <source>
        <dbReference type="EMBL" id="ETW77550.1"/>
    </source>
</evidence>
<dbReference type="RefSeq" id="XP_009551037.1">
    <property type="nucleotide sequence ID" value="XM_009552742.1"/>
</dbReference>
<gene>
    <name evidence="1" type="ORF">HETIRDRAFT_327283</name>
</gene>
<dbReference type="HOGENOM" id="CLU_1652368_0_0_1"/>
<dbReference type="AlphaFoldDB" id="W4JWT4"/>
<dbReference type="Proteomes" id="UP000030671">
    <property type="component" value="Unassembled WGS sequence"/>
</dbReference>
<dbReference type="KEGG" id="hir:HETIRDRAFT_327283"/>
<accession>W4JWT4</accession>
<sequence length="160" mass="18713">MRFHDFPGGLDELSSDEKMYVDILLGDEIYINIDKKYDDLVELIRGFNRFLSLNSPFSSSIECSDDCGGLFGRLFNFLNGLTLEEFCELYVTWDIKKQNCALVVIQYKLMHAVFNSSWTIRKCLELLSTRRFNDDDRDADKILLGPFHRELLQETNQITY</sequence>
<protein>
    <submittedName>
        <fullName evidence="1">Uncharacterized protein</fullName>
    </submittedName>
</protein>
<dbReference type="GeneID" id="20671313"/>
<keyword evidence="2" id="KW-1185">Reference proteome</keyword>
<name>W4JWT4_HETIT</name>
<evidence type="ECO:0000313" key="2">
    <source>
        <dbReference type="Proteomes" id="UP000030671"/>
    </source>
</evidence>
<reference evidence="1 2" key="1">
    <citation type="journal article" date="2012" name="New Phytol.">
        <title>Insight into trade-off between wood decay and parasitism from the genome of a fungal forest pathogen.</title>
        <authorList>
            <person name="Olson A."/>
            <person name="Aerts A."/>
            <person name="Asiegbu F."/>
            <person name="Belbahri L."/>
            <person name="Bouzid O."/>
            <person name="Broberg A."/>
            <person name="Canback B."/>
            <person name="Coutinho P.M."/>
            <person name="Cullen D."/>
            <person name="Dalman K."/>
            <person name="Deflorio G."/>
            <person name="van Diepen L.T."/>
            <person name="Dunand C."/>
            <person name="Duplessis S."/>
            <person name="Durling M."/>
            <person name="Gonthier P."/>
            <person name="Grimwood J."/>
            <person name="Fossdal C.G."/>
            <person name="Hansson D."/>
            <person name="Henrissat B."/>
            <person name="Hietala A."/>
            <person name="Himmelstrand K."/>
            <person name="Hoffmeister D."/>
            <person name="Hogberg N."/>
            <person name="James T.Y."/>
            <person name="Karlsson M."/>
            <person name="Kohler A."/>
            <person name="Kues U."/>
            <person name="Lee Y.H."/>
            <person name="Lin Y.C."/>
            <person name="Lind M."/>
            <person name="Lindquist E."/>
            <person name="Lombard V."/>
            <person name="Lucas S."/>
            <person name="Lunden K."/>
            <person name="Morin E."/>
            <person name="Murat C."/>
            <person name="Park J."/>
            <person name="Raffaello T."/>
            <person name="Rouze P."/>
            <person name="Salamov A."/>
            <person name="Schmutz J."/>
            <person name="Solheim H."/>
            <person name="Stahlberg J."/>
            <person name="Velez H."/>
            <person name="de Vries R.P."/>
            <person name="Wiebenga A."/>
            <person name="Woodward S."/>
            <person name="Yakovlev I."/>
            <person name="Garbelotto M."/>
            <person name="Martin F."/>
            <person name="Grigoriev I.V."/>
            <person name="Stenlid J."/>
        </authorList>
    </citation>
    <scope>NUCLEOTIDE SEQUENCE [LARGE SCALE GENOMIC DNA]</scope>
    <source>
        <strain evidence="1 2">TC 32-1</strain>
    </source>
</reference>